<name>A0ACB7IVA8_PLECO</name>
<gene>
    <name evidence="1" type="ORF">CCMSSC00406_0009000</name>
</gene>
<protein>
    <submittedName>
        <fullName evidence="1">Uncharacterized protein</fullName>
    </submittedName>
</protein>
<accession>A0ACB7IVA8</accession>
<dbReference type="Proteomes" id="UP000824881">
    <property type="component" value="Unassembled WGS sequence"/>
</dbReference>
<sequence>MVWVSNQAGTCLNVSVSSAHTRGGATGFYPIEHELEAWHKNHWNRVANATETVVVRFKNKTLTVNDIQGNDLLLVYSDTYIRVPTAEQVHFT</sequence>
<dbReference type="EMBL" id="WQMT02000005">
    <property type="protein sequence ID" value="KAG9222187.1"/>
    <property type="molecule type" value="Genomic_DNA"/>
</dbReference>
<proteinExistence type="predicted"/>
<evidence type="ECO:0000313" key="2">
    <source>
        <dbReference type="Proteomes" id="UP000824881"/>
    </source>
</evidence>
<organism evidence="1 2">
    <name type="scientific">Pleurotus cornucopiae</name>
    <name type="common">Cornucopia mushroom</name>
    <dbReference type="NCBI Taxonomy" id="5321"/>
    <lineage>
        <taxon>Eukaryota</taxon>
        <taxon>Fungi</taxon>
        <taxon>Dikarya</taxon>
        <taxon>Basidiomycota</taxon>
        <taxon>Agaricomycotina</taxon>
        <taxon>Agaricomycetes</taxon>
        <taxon>Agaricomycetidae</taxon>
        <taxon>Agaricales</taxon>
        <taxon>Pleurotineae</taxon>
        <taxon>Pleurotaceae</taxon>
        <taxon>Pleurotus</taxon>
    </lineage>
</organism>
<reference evidence="1 2" key="1">
    <citation type="journal article" date="2021" name="Appl. Environ. Microbiol.">
        <title>Genetic linkage and physical mapping for an oyster mushroom Pleurotus cornucopiae and QTL analysis for the trait cap color.</title>
        <authorList>
            <person name="Zhang Y."/>
            <person name="Gao W."/>
            <person name="Sonnenberg A."/>
            <person name="Chen Q."/>
            <person name="Zhang J."/>
            <person name="Huang C."/>
        </authorList>
    </citation>
    <scope>NUCLEOTIDE SEQUENCE [LARGE SCALE GENOMIC DNA]</scope>
    <source>
        <strain evidence="1">CCMSSC00406</strain>
    </source>
</reference>
<comment type="caution">
    <text evidence="1">The sequence shown here is derived from an EMBL/GenBank/DDBJ whole genome shotgun (WGS) entry which is preliminary data.</text>
</comment>
<keyword evidence="2" id="KW-1185">Reference proteome</keyword>
<evidence type="ECO:0000313" key="1">
    <source>
        <dbReference type="EMBL" id="KAG9222187.1"/>
    </source>
</evidence>